<dbReference type="EMBL" id="BKCJ010005111">
    <property type="protein sequence ID" value="GEU64966.1"/>
    <property type="molecule type" value="Genomic_DNA"/>
</dbReference>
<reference evidence="8" key="1">
    <citation type="journal article" date="2019" name="Sci. Rep.">
        <title>Draft genome of Tanacetum cinerariifolium, the natural source of mosquito coil.</title>
        <authorList>
            <person name="Yamashiro T."/>
            <person name="Shiraishi A."/>
            <person name="Satake H."/>
            <person name="Nakayama K."/>
        </authorList>
    </citation>
    <scope>NUCLEOTIDE SEQUENCE</scope>
</reference>
<keyword evidence="3" id="KW-0694">RNA-binding</keyword>
<dbReference type="Gene3D" id="1.25.10.10">
    <property type="entry name" value="Leucine-rich Repeat Variant"/>
    <property type="match status" value="1"/>
</dbReference>
<feature type="region of interest" description="Disordered" evidence="6">
    <location>
        <begin position="1"/>
        <end position="46"/>
    </location>
</feature>
<dbReference type="CDD" id="cd07920">
    <property type="entry name" value="Pumilio"/>
    <property type="match status" value="1"/>
</dbReference>
<protein>
    <submittedName>
        <fullName evidence="8">Putative pumilio homolog 8, chloroplastic</fullName>
    </submittedName>
</protein>
<evidence type="ECO:0000256" key="6">
    <source>
        <dbReference type="SAM" id="MobiDB-lite"/>
    </source>
</evidence>
<evidence type="ECO:0000259" key="7">
    <source>
        <dbReference type="PROSITE" id="PS50303"/>
    </source>
</evidence>
<dbReference type="SUPFAM" id="SSF48371">
    <property type="entry name" value="ARM repeat"/>
    <property type="match status" value="1"/>
</dbReference>
<dbReference type="PANTHER" id="PTHR12537:SF13">
    <property type="entry name" value="PUMILIO HOMOLOGY DOMAIN FAMILY MEMBER 4"/>
    <property type="match status" value="1"/>
</dbReference>
<evidence type="ECO:0000256" key="3">
    <source>
        <dbReference type="ARBA" id="ARBA00022884"/>
    </source>
</evidence>
<dbReference type="PROSITE" id="PS50302">
    <property type="entry name" value="PUM"/>
    <property type="match status" value="7"/>
</dbReference>
<dbReference type="GO" id="GO:0006417">
    <property type="term" value="P:regulation of translation"/>
    <property type="evidence" value="ECO:0007669"/>
    <property type="project" value="UniProtKB-KW"/>
</dbReference>
<evidence type="ECO:0000256" key="5">
    <source>
        <dbReference type="PROSITE-ProRule" id="PRU00317"/>
    </source>
</evidence>
<dbReference type="InterPro" id="IPR016024">
    <property type="entry name" value="ARM-type_fold"/>
</dbReference>
<dbReference type="InterPro" id="IPR011989">
    <property type="entry name" value="ARM-like"/>
</dbReference>
<feature type="repeat" description="Pumilio" evidence="5">
    <location>
        <begin position="727"/>
        <end position="762"/>
    </location>
</feature>
<evidence type="ECO:0000256" key="4">
    <source>
        <dbReference type="ARBA" id="ARBA00058490"/>
    </source>
</evidence>
<dbReference type="GO" id="GO:0003729">
    <property type="term" value="F:mRNA binding"/>
    <property type="evidence" value="ECO:0007669"/>
    <property type="project" value="TreeGrafter"/>
</dbReference>
<sequence length="866" mass="98099">MLMRLLTSPLSRTFVQSRTQPKEPTGKKIKKKLNPPSFKPKSSTYESDLNVADDTVEIVLDETMVKDTVPDDADIVSLGSIKIDKVMKDVSSGPKSMPDDEIMSISGYDEEAESDKEISSPDDDMVDDRLIGLNKRMRQTLRTEMLDILEESPKIVNKQFHAVNKLECNTFAQLELDTPANAIVAPVQEGPQLSGLPVDINSLAIVEMEKEDLTDEEEQTRIRNIWYEVEESDKYSKDYAMEFATHHAQFEAFQTDLKPLNAQHTYTFHLDDEELEMLLGEIPHATSAFHVNGTNVVSPPLDRMMMMYDDDDESLCGYSQNASMFSYGNLLYDIPSSSSSSQLAFSSLHDPVPRAYLELSESPFQKEVDEDLMKEISRMFISEEQNEGLFCENQLNSGRFGDCAYFEPNPHFSRIPQSNLDRNMLSYCYQWGIRAHIGMNAMNQRGLSFEVDSQMQNVPCMTRSNVRRNMNHDPHRFHMAVGGSSNFRNTRGEFGFGLDGLANNEDSLIIQGEDLSRVKKMVASPCESGRTKVKISCSSQLREAQRYIYVMAKDQHGCRLLQKIFDDGNPQHVQIVFNEIIGHVVELMINPFGNYLMQKLLEVCNEEQRMHILMKVTHEPRELVHISLNTHGTRVVQKLIETIKTRVQVKLVISALKPGFLALTKDLNGNHVIQRCLQCLSYEDNKFIFEAAAKYCVDIATHQHGCCVLQRCINHSTGDHREKIVSEVSANAVPLAQDPFGNYVVQYIIEMQIPSAVSKLTLEFEGNYVQLATQKFSSHVVEKCLAVLDSQVRSTIIRELMSATHFEQLIQDPHANYVIQTALCVAEGSAHSSLVNAIESYKAMSRNSPYSKRIFSNKLLRREGND</sequence>
<dbReference type="PANTHER" id="PTHR12537">
    <property type="entry name" value="RNA BINDING PROTEIN PUMILIO-RELATED"/>
    <property type="match status" value="1"/>
</dbReference>
<organism evidence="8">
    <name type="scientific">Tanacetum cinerariifolium</name>
    <name type="common">Dalmatian daisy</name>
    <name type="synonym">Chrysanthemum cinerariifolium</name>
    <dbReference type="NCBI Taxonomy" id="118510"/>
    <lineage>
        <taxon>Eukaryota</taxon>
        <taxon>Viridiplantae</taxon>
        <taxon>Streptophyta</taxon>
        <taxon>Embryophyta</taxon>
        <taxon>Tracheophyta</taxon>
        <taxon>Spermatophyta</taxon>
        <taxon>Magnoliopsida</taxon>
        <taxon>eudicotyledons</taxon>
        <taxon>Gunneridae</taxon>
        <taxon>Pentapetalae</taxon>
        <taxon>asterids</taxon>
        <taxon>campanulids</taxon>
        <taxon>Asterales</taxon>
        <taxon>Asteraceae</taxon>
        <taxon>Asteroideae</taxon>
        <taxon>Anthemideae</taxon>
        <taxon>Anthemidinae</taxon>
        <taxon>Tanacetum</taxon>
    </lineage>
</organism>
<dbReference type="InterPro" id="IPR033712">
    <property type="entry name" value="Pumilio_RNA-bd"/>
</dbReference>
<comment type="function">
    <text evidence="4">Sequence-specific RNA-binding protein that regulates translation and mRNA stability by binding the 3'-UTR of target mRNAs.</text>
</comment>
<feature type="repeat" description="Pumilio" evidence="5">
    <location>
        <begin position="763"/>
        <end position="798"/>
    </location>
</feature>
<comment type="caution">
    <text evidence="8">The sequence shown here is derived from an EMBL/GenBank/DDBJ whole genome shotgun (WGS) entry which is preliminary data.</text>
</comment>
<dbReference type="GO" id="GO:0005737">
    <property type="term" value="C:cytoplasm"/>
    <property type="evidence" value="ECO:0007669"/>
    <property type="project" value="TreeGrafter"/>
</dbReference>
<dbReference type="InterPro" id="IPR033133">
    <property type="entry name" value="PUM-HD"/>
</dbReference>
<evidence type="ECO:0000313" key="8">
    <source>
        <dbReference type="EMBL" id="GEU64966.1"/>
    </source>
</evidence>
<feature type="domain" description="PUM-HD" evidence="7">
    <location>
        <begin position="521"/>
        <end position="862"/>
    </location>
</feature>
<feature type="repeat" description="Pumilio" evidence="5">
    <location>
        <begin position="579"/>
        <end position="615"/>
    </location>
</feature>
<evidence type="ECO:0000256" key="2">
    <source>
        <dbReference type="ARBA" id="ARBA00022845"/>
    </source>
</evidence>
<dbReference type="InterPro" id="IPR001313">
    <property type="entry name" value="Pumilio_RNA-bd_rpt"/>
</dbReference>
<feature type="compositionally biased region" description="Polar residues" evidence="6">
    <location>
        <begin position="8"/>
        <end position="19"/>
    </location>
</feature>
<dbReference type="PROSITE" id="PS50303">
    <property type="entry name" value="PUM_HD"/>
    <property type="match status" value="1"/>
</dbReference>
<dbReference type="SMART" id="SM00025">
    <property type="entry name" value="Pumilio"/>
    <property type="match status" value="8"/>
</dbReference>
<feature type="repeat" description="Pumilio" evidence="5">
    <location>
        <begin position="799"/>
        <end position="836"/>
    </location>
</feature>
<dbReference type="FunFam" id="1.25.10.10:FF:000237">
    <property type="entry name" value="Pumilio homolog 9"/>
    <property type="match status" value="1"/>
</dbReference>
<name>A0A6L2LT34_TANCI</name>
<evidence type="ECO:0000256" key="1">
    <source>
        <dbReference type="ARBA" id="ARBA00022737"/>
    </source>
</evidence>
<dbReference type="Pfam" id="PF00806">
    <property type="entry name" value="PUF"/>
    <property type="match status" value="1"/>
</dbReference>
<accession>A0A6L2LT34</accession>
<feature type="repeat" description="Pumilio" evidence="5">
    <location>
        <begin position="540"/>
        <end position="578"/>
    </location>
</feature>
<feature type="repeat" description="Pumilio" evidence="5">
    <location>
        <begin position="618"/>
        <end position="654"/>
    </location>
</feature>
<keyword evidence="1" id="KW-0677">Repeat</keyword>
<dbReference type="Pfam" id="PF22493">
    <property type="entry name" value="PUF_NOP9"/>
    <property type="match status" value="1"/>
</dbReference>
<proteinExistence type="predicted"/>
<keyword evidence="2" id="KW-0810">Translation regulation</keyword>
<gene>
    <name evidence="8" type="ORF">Tci_036944</name>
</gene>
<dbReference type="AlphaFoldDB" id="A0A6L2LT34"/>
<feature type="repeat" description="Pumilio" evidence="5">
    <location>
        <begin position="690"/>
        <end position="726"/>
    </location>
</feature>